<proteinExistence type="predicted"/>
<dbReference type="EMBL" id="BAABEP010000002">
    <property type="protein sequence ID" value="GAA3709680.1"/>
    <property type="molecule type" value="Genomic_DNA"/>
</dbReference>
<dbReference type="Proteomes" id="UP001499884">
    <property type="component" value="Unassembled WGS sequence"/>
</dbReference>
<dbReference type="RefSeq" id="WP_345640330.1">
    <property type="nucleotide sequence ID" value="NZ_BAABEP010000002.1"/>
</dbReference>
<accession>A0ABP7DTE5</accession>
<evidence type="ECO:0000313" key="1">
    <source>
        <dbReference type="EMBL" id="GAA3709680.1"/>
    </source>
</evidence>
<name>A0ABP7DTE5_9ACTN</name>
<evidence type="ECO:0000313" key="2">
    <source>
        <dbReference type="Proteomes" id="UP001499884"/>
    </source>
</evidence>
<gene>
    <name evidence="1" type="ORF">GCM10023082_04510</name>
</gene>
<keyword evidence="2" id="KW-1185">Reference proteome</keyword>
<comment type="caution">
    <text evidence="1">The sequence shown here is derived from an EMBL/GenBank/DDBJ whole genome shotgun (WGS) entry which is preliminary data.</text>
</comment>
<sequence length="130" mass="14212">MYQDLTSAELADALDRVKDLSPELTGPLSMLDEASLGWIRRYPQLAEPQQAFSQARHKQWPHSRTEQTWQEVVTTAATLATALRGLGDIHLDRCTEQTGWGTCGLALPEQGPCRAEQDHLAPAAGSGTSQ</sequence>
<organism evidence="1 2">
    <name type="scientific">Streptomyces tremellae</name>
    <dbReference type="NCBI Taxonomy" id="1124239"/>
    <lineage>
        <taxon>Bacteria</taxon>
        <taxon>Bacillati</taxon>
        <taxon>Actinomycetota</taxon>
        <taxon>Actinomycetes</taxon>
        <taxon>Kitasatosporales</taxon>
        <taxon>Streptomycetaceae</taxon>
        <taxon>Streptomyces</taxon>
    </lineage>
</organism>
<reference evidence="2" key="1">
    <citation type="journal article" date="2019" name="Int. J. Syst. Evol. Microbiol.">
        <title>The Global Catalogue of Microorganisms (GCM) 10K type strain sequencing project: providing services to taxonomists for standard genome sequencing and annotation.</title>
        <authorList>
            <consortium name="The Broad Institute Genomics Platform"/>
            <consortium name="The Broad Institute Genome Sequencing Center for Infectious Disease"/>
            <person name="Wu L."/>
            <person name="Ma J."/>
        </authorList>
    </citation>
    <scope>NUCLEOTIDE SEQUENCE [LARGE SCALE GENOMIC DNA]</scope>
    <source>
        <strain evidence="2">JCM 30846</strain>
    </source>
</reference>
<protein>
    <submittedName>
        <fullName evidence="1">Uncharacterized protein</fullName>
    </submittedName>
</protein>